<evidence type="ECO:0000313" key="3">
    <source>
        <dbReference type="Proteomes" id="UP001265746"/>
    </source>
</evidence>
<reference evidence="2" key="1">
    <citation type="submission" date="2023-06" db="EMBL/GenBank/DDBJ databases">
        <authorList>
            <person name="Noh H."/>
        </authorList>
    </citation>
    <scope>NUCLEOTIDE SEQUENCE</scope>
    <source>
        <strain evidence="2">DUCC20226</strain>
    </source>
</reference>
<name>A0AAD9SGL9_PHOAM</name>
<sequence length="279" mass="31305">MESKRLPRSHLHTASLQSPYMATKLRLDSIASSSLEDGANALPLLAASSLDPKSSYLTKPPLCLRLRPGLSFNKSHFMIVNKLSTIRDAGNSIAMSEDWMVEHGNHESLIATHDSSWWRKGTETATDPRTIGDRFGNLAAGQKDSMRHLVVKFLHTEYLRRRSPNLVSCGPGASLHLSSDCLFRQVILIFKFVLVLNEPESVLADMALLLLFVTLVAGYLLSYFPLGYSTNSITQQLNYEYGKPIFQDLFIRTYNFSIDQRTAQIPWPAERNLLNQSSS</sequence>
<dbReference type="Proteomes" id="UP001265746">
    <property type="component" value="Unassembled WGS sequence"/>
</dbReference>
<keyword evidence="1" id="KW-0812">Transmembrane</keyword>
<protein>
    <submittedName>
        <fullName evidence="2">Uncharacterized protein</fullName>
    </submittedName>
</protein>
<comment type="caution">
    <text evidence="2">The sequence shown here is derived from an EMBL/GenBank/DDBJ whole genome shotgun (WGS) entry which is preliminary data.</text>
</comment>
<evidence type="ECO:0000313" key="2">
    <source>
        <dbReference type="EMBL" id="KAK2607592.1"/>
    </source>
</evidence>
<organism evidence="2 3">
    <name type="scientific">Phomopsis amygdali</name>
    <name type="common">Fusicoccum amygdali</name>
    <dbReference type="NCBI Taxonomy" id="1214568"/>
    <lineage>
        <taxon>Eukaryota</taxon>
        <taxon>Fungi</taxon>
        <taxon>Dikarya</taxon>
        <taxon>Ascomycota</taxon>
        <taxon>Pezizomycotina</taxon>
        <taxon>Sordariomycetes</taxon>
        <taxon>Sordariomycetidae</taxon>
        <taxon>Diaporthales</taxon>
        <taxon>Diaporthaceae</taxon>
        <taxon>Diaporthe</taxon>
    </lineage>
</organism>
<keyword evidence="3" id="KW-1185">Reference proteome</keyword>
<accession>A0AAD9SGL9</accession>
<feature type="transmembrane region" description="Helical" evidence="1">
    <location>
        <begin position="206"/>
        <end position="226"/>
    </location>
</feature>
<dbReference type="EMBL" id="JAUJFL010000003">
    <property type="protein sequence ID" value="KAK2607592.1"/>
    <property type="molecule type" value="Genomic_DNA"/>
</dbReference>
<gene>
    <name evidence="2" type="ORF">N8I77_006255</name>
</gene>
<dbReference type="AlphaFoldDB" id="A0AAD9SGL9"/>
<proteinExistence type="predicted"/>
<keyword evidence="1" id="KW-0472">Membrane</keyword>
<keyword evidence="1" id="KW-1133">Transmembrane helix</keyword>
<evidence type="ECO:0000256" key="1">
    <source>
        <dbReference type="SAM" id="Phobius"/>
    </source>
</evidence>